<gene>
    <name evidence="1" type="ORF">PILCRDRAFT_713388</name>
</gene>
<dbReference type="InParanoid" id="A0A0C3F241"/>
<proteinExistence type="predicted"/>
<name>A0A0C3F241_PILCF</name>
<sequence length="277" mass="32145">MKRLSSGLESHADTDPFTRLPHKFPSLKTIKLTYSDEVPTPYDFPLFSSDYVYKQLYTLEAILREAHITKLTSLTIINFVALPPDFQRSESFANSLAKLAHLEVVFYAEIPGSTPIAEWSYDALFPKECMQRRYCGSHPEAPWAITHLTLGSQDEQGNLVPLDYSTLKFPYLSSLTLRGLSFRDLPDKQEAFILRHADTLRSLTLVDCLTLRLERFPIWERLAIPFIQCMVLMTARGYRAWRMICWKIRKRWRRTNGRSRDFYKLLTIGGRASLLEL</sequence>
<accession>A0A0C3F241</accession>
<dbReference type="OrthoDB" id="2858653at2759"/>
<evidence type="ECO:0000313" key="2">
    <source>
        <dbReference type="Proteomes" id="UP000054166"/>
    </source>
</evidence>
<dbReference type="AlphaFoldDB" id="A0A0C3F241"/>
<reference evidence="2" key="2">
    <citation type="submission" date="2015-01" db="EMBL/GenBank/DDBJ databases">
        <title>Evolutionary Origins and Diversification of the Mycorrhizal Mutualists.</title>
        <authorList>
            <consortium name="DOE Joint Genome Institute"/>
            <consortium name="Mycorrhizal Genomics Consortium"/>
            <person name="Kohler A."/>
            <person name="Kuo A."/>
            <person name="Nagy L.G."/>
            <person name="Floudas D."/>
            <person name="Copeland A."/>
            <person name="Barry K.W."/>
            <person name="Cichocki N."/>
            <person name="Veneault-Fourrey C."/>
            <person name="LaButti K."/>
            <person name="Lindquist E.A."/>
            <person name="Lipzen A."/>
            <person name="Lundell T."/>
            <person name="Morin E."/>
            <person name="Murat C."/>
            <person name="Riley R."/>
            <person name="Ohm R."/>
            <person name="Sun H."/>
            <person name="Tunlid A."/>
            <person name="Henrissat B."/>
            <person name="Grigoriev I.V."/>
            <person name="Hibbett D.S."/>
            <person name="Martin F."/>
        </authorList>
    </citation>
    <scope>NUCLEOTIDE SEQUENCE [LARGE SCALE GENOMIC DNA]</scope>
    <source>
        <strain evidence="2">F 1598</strain>
    </source>
</reference>
<evidence type="ECO:0008006" key="3">
    <source>
        <dbReference type="Google" id="ProtNLM"/>
    </source>
</evidence>
<reference evidence="1 2" key="1">
    <citation type="submission" date="2014-04" db="EMBL/GenBank/DDBJ databases">
        <authorList>
            <consortium name="DOE Joint Genome Institute"/>
            <person name="Kuo A."/>
            <person name="Tarkka M."/>
            <person name="Buscot F."/>
            <person name="Kohler A."/>
            <person name="Nagy L.G."/>
            <person name="Floudas D."/>
            <person name="Copeland A."/>
            <person name="Barry K.W."/>
            <person name="Cichocki N."/>
            <person name="Veneault-Fourrey C."/>
            <person name="LaButti K."/>
            <person name="Lindquist E.A."/>
            <person name="Lipzen A."/>
            <person name="Lundell T."/>
            <person name="Morin E."/>
            <person name="Murat C."/>
            <person name="Sun H."/>
            <person name="Tunlid A."/>
            <person name="Henrissat B."/>
            <person name="Grigoriev I.V."/>
            <person name="Hibbett D.S."/>
            <person name="Martin F."/>
            <person name="Nordberg H.P."/>
            <person name="Cantor M.N."/>
            <person name="Hua S.X."/>
        </authorList>
    </citation>
    <scope>NUCLEOTIDE SEQUENCE [LARGE SCALE GENOMIC DNA]</scope>
    <source>
        <strain evidence="1 2">F 1598</strain>
    </source>
</reference>
<keyword evidence="2" id="KW-1185">Reference proteome</keyword>
<evidence type="ECO:0000313" key="1">
    <source>
        <dbReference type="EMBL" id="KIM74134.1"/>
    </source>
</evidence>
<dbReference type="HOGENOM" id="CLU_1005143_0_0_1"/>
<dbReference type="Proteomes" id="UP000054166">
    <property type="component" value="Unassembled WGS sequence"/>
</dbReference>
<organism evidence="1 2">
    <name type="scientific">Piloderma croceum (strain F 1598)</name>
    <dbReference type="NCBI Taxonomy" id="765440"/>
    <lineage>
        <taxon>Eukaryota</taxon>
        <taxon>Fungi</taxon>
        <taxon>Dikarya</taxon>
        <taxon>Basidiomycota</taxon>
        <taxon>Agaricomycotina</taxon>
        <taxon>Agaricomycetes</taxon>
        <taxon>Agaricomycetidae</taxon>
        <taxon>Atheliales</taxon>
        <taxon>Atheliaceae</taxon>
        <taxon>Piloderma</taxon>
    </lineage>
</organism>
<protein>
    <recommendedName>
        <fullName evidence="3">F-box domain-containing protein</fullName>
    </recommendedName>
</protein>
<dbReference type="EMBL" id="KN833066">
    <property type="protein sequence ID" value="KIM74134.1"/>
    <property type="molecule type" value="Genomic_DNA"/>
</dbReference>